<dbReference type="PANTHER" id="PTHR47786">
    <property type="entry name" value="ALPHA-1,4-GLUCAN:MALTOSE-1-PHOSPHATE MALTOSYLTRANSFERASE"/>
    <property type="match status" value="1"/>
</dbReference>
<evidence type="ECO:0000313" key="3">
    <source>
        <dbReference type="EMBL" id="RFU17924.1"/>
    </source>
</evidence>
<sequence length="1245" mass="141297">MEFHISREARDRYQVSDMLFNFVGNVIFGDLSACRELAYRMNEVRGTANDPERTIHPGALFAMGLIDEISHALIAHYRKQRDPEVTRAALDWFGAKVGEEHLDQLLRAFVREFPNVAIYRGQQKPDEWLEGSTADGMSHREAVLEELILLWLANRNPAFQPFRELYDDTKLAQNTAYSQITTELSSYFATRPDTGLGRGSLLDLLQAPMEAAPDSLSGQLAWIRQNWATGLGSALGEGLRRVLLAADVLKEEEVAVWMRFHPASEQWHHDPFPAGSVHAEVPFYERAAGERPGDPEYERFSPDVDWMPNVVMVAKSTYVWLSQLSRQYNRAIERLDQIPDEELDLLSRRGLNALWLIGIWERSPASQTIKRLCGQPDAVASAYSLSSYHIAWDLGGEEAYHNLRERAAQRGIRLASDMVPNHMGIDSPWVVEHPDWFLSRWDSPYPAYSFNGPDLSSDPRVEIKIEDHYYNQSDAAVVFRRRDNHTGETRYVYHGNDGTSFPWNDTAQLNYLRADVREQVIQTILHVARQFPIIRFDAAMTLARKHVQRLWFPLPGTGGSIPSRAESSMTLEEFDAAMPHEFWREVVDRVAAEVPGTLLLAEAFWLLEGYFVRTLGMHRVYNSAFMNMLRDEENAKYRSVIKNTVEFDPDILKRYVNFMSNPDERTAIDQFGTGDKYFGVCTVMSTLPGLPMFGHGQIEAFTEKYGMEYKSPRYEEAPNEGLVERHQREIAPLLKNREVFAESAEFSLFDFYKDDGTVDENVFAYSNRLGDRRALVIFHNKYSDTTGTLHRSAAGIDKGTGALHQRFLHQALGLNAEDGLIFAYHDNATGLHYLRRSSELTFQGLRLQLRAYQYHVFQHWQELRTTDEYPWDALCDELNGRGVWNPDEALSKYRLRPLHEALQQALDPALLRCLADIAEFEDVEHSRHISRASQPPCNRDEALNGLVKRAGKFFTEANAALRTDGETAGTSWRYEAAQMYSRLLMAATRIPQLEDAFAGGWPVDARAVLPSRSPRVNAILIWAPVAAWCLVEALVKTHPIEEATTIFDRLYLRSALAESFHPLGLNGDDGYRAAARIRILLNGKERQTTLNLNWNDPDVSWLTGLHEVNGIRWFNKEAHEQLLWWTCLPELTEMLMQKTEKKAAASAKDSTLASAIAKRITDATEAAKKAGYRLDRMRVSSKVSAEVEGNIAAEGKTTKIETKENALPPEDLSDQQAMQNDKAAGTLSQTDGSDEGEPGQNRKVN</sequence>
<dbReference type="SUPFAM" id="SSF51445">
    <property type="entry name" value="(Trans)glycosidases"/>
    <property type="match status" value="1"/>
</dbReference>
<dbReference type="Gene3D" id="3.20.20.80">
    <property type="entry name" value="Glycosidases"/>
    <property type="match status" value="2"/>
</dbReference>
<feature type="region of interest" description="Disordered" evidence="1">
    <location>
        <begin position="1193"/>
        <end position="1245"/>
    </location>
</feature>
<dbReference type="SMART" id="SM00642">
    <property type="entry name" value="Aamy"/>
    <property type="match status" value="1"/>
</dbReference>
<dbReference type="InterPro" id="IPR006047">
    <property type="entry name" value="GH13_cat_dom"/>
</dbReference>
<evidence type="ECO:0000259" key="2">
    <source>
        <dbReference type="SMART" id="SM00642"/>
    </source>
</evidence>
<dbReference type="AlphaFoldDB" id="A0A372ISP8"/>
<gene>
    <name evidence="3" type="ORF">D0Y96_03955</name>
</gene>
<organism evidence="3 4">
    <name type="scientific">Paracidobacterium acidisoli</name>
    <dbReference type="NCBI Taxonomy" id="2303751"/>
    <lineage>
        <taxon>Bacteria</taxon>
        <taxon>Pseudomonadati</taxon>
        <taxon>Acidobacteriota</taxon>
        <taxon>Terriglobia</taxon>
        <taxon>Terriglobales</taxon>
        <taxon>Acidobacteriaceae</taxon>
        <taxon>Paracidobacterium</taxon>
    </lineage>
</organism>
<name>A0A372ISP8_9BACT</name>
<feature type="domain" description="Glycosyl hydrolase family 13 catalytic" evidence="2">
    <location>
        <begin position="316"/>
        <end position="711"/>
    </location>
</feature>
<evidence type="ECO:0000313" key="4">
    <source>
        <dbReference type="Proteomes" id="UP000264702"/>
    </source>
</evidence>
<comment type="caution">
    <text evidence="3">The sequence shown here is derived from an EMBL/GenBank/DDBJ whole genome shotgun (WGS) entry which is preliminary data.</text>
</comment>
<dbReference type="PANTHER" id="PTHR47786:SF2">
    <property type="entry name" value="GLYCOSYL HYDROLASE FAMILY 13 CATALYTIC DOMAIN-CONTAINING PROTEIN"/>
    <property type="match status" value="1"/>
</dbReference>
<dbReference type="GO" id="GO:0005975">
    <property type="term" value="P:carbohydrate metabolic process"/>
    <property type="evidence" value="ECO:0007669"/>
    <property type="project" value="InterPro"/>
</dbReference>
<dbReference type="EMBL" id="QVQT01000002">
    <property type="protein sequence ID" value="RFU17924.1"/>
    <property type="molecule type" value="Genomic_DNA"/>
</dbReference>
<reference evidence="3 4" key="1">
    <citation type="submission" date="2018-08" db="EMBL/GenBank/DDBJ databases">
        <title>Acidipila sp. 4G-K13, an acidobacterium isolated from forest soil.</title>
        <authorList>
            <person name="Gao Z.-H."/>
            <person name="Qiu L.-H."/>
        </authorList>
    </citation>
    <scope>NUCLEOTIDE SEQUENCE [LARGE SCALE GENOMIC DNA]</scope>
    <source>
        <strain evidence="3 4">4G-K13</strain>
    </source>
</reference>
<dbReference type="InterPro" id="IPR017853">
    <property type="entry name" value="GH"/>
</dbReference>
<dbReference type="OrthoDB" id="9808590at2"/>
<dbReference type="Proteomes" id="UP000264702">
    <property type="component" value="Unassembled WGS sequence"/>
</dbReference>
<dbReference type="Pfam" id="PF00128">
    <property type="entry name" value="Alpha-amylase"/>
    <property type="match status" value="1"/>
</dbReference>
<keyword evidence="4" id="KW-1185">Reference proteome</keyword>
<protein>
    <submittedName>
        <fullName evidence="3">Alpha-amylase</fullName>
    </submittedName>
</protein>
<evidence type="ECO:0000256" key="1">
    <source>
        <dbReference type="SAM" id="MobiDB-lite"/>
    </source>
</evidence>
<proteinExistence type="predicted"/>
<accession>A0A372ISP8</accession>